<proteinExistence type="predicted"/>
<keyword evidence="3" id="KW-1185">Reference proteome</keyword>
<dbReference type="AlphaFoldDB" id="A0A160FWT0"/>
<dbReference type="KEGG" id="buz:AYM40_23955"/>
<evidence type="ECO:0000256" key="1">
    <source>
        <dbReference type="SAM" id="MobiDB-lite"/>
    </source>
</evidence>
<reference evidence="2 3" key="1">
    <citation type="journal article" date="2016" name="Gene">
        <title>PacBio SMRT assembly of a complex multi-replicon genome reveals chlorocatechol degradative operon in a region of genome plasticity.</title>
        <authorList>
            <person name="Ricker N."/>
            <person name="Shen S.Y."/>
            <person name="Goordial J."/>
            <person name="Jin S."/>
            <person name="Fulthorpe R.R."/>
        </authorList>
    </citation>
    <scope>NUCLEOTIDE SEQUENCE [LARGE SCALE GENOMIC DNA]</scope>
    <source>
        <strain evidence="2 3">OLGA172</strain>
    </source>
</reference>
<dbReference type="EMBL" id="CP014579">
    <property type="protein sequence ID" value="ANB77458.1"/>
    <property type="molecule type" value="Genomic_DNA"/>
</dbReference>
<protein>
    <recommendedName>
        <fullName evidence="4">Mobilization protein</fullName>
    </recommendedName>
</protein>
<dbReference type="Proteomes" id="UP000076852">
    <property type="component" value="Chromosome 2"/>
</dbReference>
<dbReference type="OrthoDB" id="9113827at2"/>
<feature type="compositionally biased region" description="Basic and acidic residues" evidence="1">
    <location>
        <begin position="18"/>
        <end position="30"/>
    </location>
</feature>
<gene>
    <name evidence="2" type="ORF">AYM40_23955</name>
</gene>
<feature type="region of interest" description="Disordered" evidence="1">
    <location>
        <begin position="18"/>
        <end position="43"/>
    </location>
</feature>
<sequence>MRDRLKERLAVTDRRLKELKEAGRASDKGRRQQCRQSKADRHRKAMLVGETVLRRVHSGEWEEADFRQMMDEALSRPADRALFDLD</sequence>
<evidence type="ECO:0008006" key="4">
    <source>
        <dbReference type="Google" id="ProtNLM"/>
    </source>
</evidence>
<evidence type="ECO:0000313" key="3">
    <source>
        <dbReference type="Proteomes" id="UP000076852"/>
    </source>
</evidence>
<accession>A0A160FWT0</accession>
<name>A0A160FWT0_9BURK</name>
<organism evidence="2 3">
    <name type="scientific">Paraburkholderia phytofirmans OLGA172</name>
    <dbReference type="NCBI Taxonomy" id="1417228"/>
    <lineage>
        <taxon>Bacteria</taxon>
        <taxon>Pseudomonadati</taxon>
        <taxon>Pseudomonadota</taxon>
        <taxon>Betaproteobacteria</taxon>
        <taxon>Burkholderiales</taxon>
        <taxon>Burkholderiaceae</taxon>
        <taxon>Paraburkholderia</taxon>
    </lineage>
</organism>
<evidence type="ECO:0000313" key="2">
    <source>
        <dbReference type="EMBL" id="ANB77458.1"/>
    </source>
</evidence>